<comment type="caution">
    <text evidence="7">The sequence shown here is derived from an EMBL/GenBank/DDBJ whole genome shotgun (WGS) entry which is preliminary data.</text>
</comment>
<evidence type="ECO:0000313" key="8">
    <source>
        <dbReference type="Proteomes" id="UP000788993"/>
    </source>
</evidence>
<evidence type="ECO:0000313" key="7">
    <source>
        <dbReference type="EMBL" id="KAH3665132.1"/>
    </source>
</evidence>
<dbReference type="GO" id="GO:0005525">
    <property type="term" value="F:GTP binding"/>
    <property type="evidence" value="ECO:0007669"/>
    <property type="project" value="UniProtKB-KW"/>
</dbReference>
<dbReference type="PANTHER" id="PTHR46498:SF1">
    <property type="entry name" value="GTP-BINDING PROTEIN 8"/>
    <property type="match status" value="1"/>
</dbReference>
<dbReference type="Gene3D" id="3.40.50.300">
    <property type="entry name" value="P-loop containing nucleotide triphosphate hydrolases"/>
    <property type="match status" value="1"/>
</dbReference>
<dbReference type="InterPro" id="IPR027417">
    <property type="entry name" value="P-loop_NTPase"/>
</dbReference>
<dbReference type="GO" id="GO:0046872">
    <property type="term" value="F:metal ion binding"/>
    <property type="evidence" value="ECO:0007669"/>
    <property type="project" value="UniProtKB-KW"/>
</dbReference>
<dbReference type="Pfam" id="PF01926">
    <property type="entry name" value="MMR_HSR1"/>
    <property type="match status" value="1"/>
</dbReference>
<dbReference type="SUPFAM" id="SSF52540">
    <property type="entry name" value="P-loop containing nucleoside triphosphate hydrolases"/>
    <property type="match status" value="1"/>
</dbReference>
<dbReference type="AlphaFoldDB" id="A0A9P8P4L9"/>
<organism evidence="7 8">
    <name type="scientific">Ogataea polymorpha</name>
    <dbReference type="NCBI Taxonomy" id="460523"/>
    <lineage>
        <taxon>Eukaryota</taxon>
        <taxon>Fungi</taxon>
        <taxon>Dikarya</taxon>
        <taxon>Ascomycota</taxon>
        <taxon>Saccharomycotina</taxon>
        <taxon>Pichiomycetes</taxon>
        <taxon>Pichiales</taxon>
        <taxon>Pichiaceae</taxon>
        <taxon>Ogataea</taxon>
    </lineage>
</organism>
<dbReference type="GO" id="GO:0005739">
    <property type="term" value="C:mitochondrion"/>
    <property type="evidence" value="ECO:0007669"/>
    <property type="project" value="TreeGrafter"/>
</dbReference>
<dbReference type="InterPro" id="IPR006073">
    <property type="entry name" value="GTP-bd"/>
</dbReference>
<keyword evidence="8" id="KW-1185">Reference proteome</keyword>
<dbReference type="EMBL" id="JAEUBD010001178">
    <property type="protein sequence ID" value="KAH3665132.1"/>
    <property type="molecule type" value="Genomic_DNA"/>
</dbReference>
<evidence type="ECO:0000256" key="5">
    <source>
        <dbReference type="SAM" id="MobiDB-lite"/>
    </source>
</evidence>
<evidence type="ECO:0000256" key="3">
    <source>
        <dbReference type="ARBA" id="ARBA00022842"/>
    </source>
</evidence>
<accession>A0A9P8P4L9</accession>
<keyword evidence="1" id="KW-0479">Metal-binding</keyword>
<sequence length="362" mass="41078">MKELYLFRHAARSVTSSNVSRGLDPNKIRSWLDNSSDHLQETSSAISEIHRKSKTSKPTSPIDGPYLNNYFANKSDLPVSVLTSMDRGNVSRIINDSEIRLDWSIYDLNKLPGEDRRAAAEAGLDQPGTSHENKGQLLPEVILLGRCNVGKSSLVNALMSNNKQSATTYAKVKQSAGYTPCLNFYNVGGLFRLVDSPGYGVKGKPWQGELTMRYLAERRELKNCFLILNGDLGLNKYDELILEALVEMGVQFDIIFNKIDKIKNESRIQHYEELISRSILNDLKIKPRMYFANSIENDLKQRTGINEIRYGILQSCGYSDLQTLKPRRRRKTINETIEKIKEKNARKSLKAQAKANLQHDIH</sequence>
<dbReference type="InterPro" id="IPR030393">
    <property type="entry name" value="G_ENGB_dom"/>
</dbReference>
<name>A0A9P8P4L9_9ASCO</name>
<dbReference type="InterPro" id="IPR052279">
    <property type="entry name" value="EngB_GTPase"/>
</dbReference>
<dbReference type="PANTHER" id="PTHR46498">
    <property type="entry name" value="GTP-BINDING PROTEIN 8"/>
    <property type="match status" value="1"/>
</dbReference>
<evidence type="ECO:0000259" key="6">
    <source>
        <dbReference type="PROSITE" id="PS51706"/>
    </source>
</evidence>
<dbReference type="CDD" id="cd01876">
    <property type="entry name" value="YihA_EngB"/>
    <property type="match status" value="1"/>
</dbReference>
<feature type="region of interest" description="Disordered" evidence="5">
    <location>
        <begin position="42"/>
        <end position="64"/>
    </location>
</feature>
<proteinExistence type="predicted"/>
<evidence type="ECO:0000256" key="4">
    <source>
        <dbReference type="ARBA" id="ARBA00023134"/>
    </source>
</evidence>
<reference evidence="7" key="2">
    <citation type="submission" date="2021-01" db="EMBL/GenBank/DDBJ databases">
        <authorList>
            <person name="Schikora-Tamarit M.A."/>
        </authorList>
    </citation>
    <scope>NUCLEOTIDE SEQUENCE</scope>
    <source>
        <strain evidence="7">NCAIM Y.01608</strain>
    </source>
</reference>
<evidence type="ECO:0000256" key="1">
    <source>
        <dbReference type="ARBA" id="ARBA00022723"/>
    </source>
</evidence>
<feature type="domain" description="EngB-type G" evidence="6">
    <location>
        <begin position="137"/>
        <end position="318"/>
    </location>
</feature>
<protein>
    <recommendedName>
        <fullName evidence="6">EngB-type G domain-containing protein</fullName>
    </recommendedName>
</protein>
<reference evidence="7" key="1">
    <citation type="journal article" date="2021" name="Open Biol.">
        <title>Shared evolutionary footprints suggest mitochondrial oxidative damage underlies multiple complex I losses in fungi.</title>
        <authorList>
            <person name="Schikora-Tamarit M.A."/>
            <person name="Marcet-Houben M."/>
            <person name="Nosek J."/>
            <person name="Gabaldon T."/>
        </authorList>
    </citation>
    <scope>NUCLEOTIDE SEQUENCE</scope>
    <source>
        <strain evidence="7">NCAIM Y.01608</strain>
    </source>
</reference>
<keyword evidence="3" id="KW-0460">Magnesium</keyword>
<gene>
    <name evidence="7" type="ORF">OGATHE_003947</name>
</gene>
<keyword evidence="4" id="KW-0342">GTP-binding</keyword>
<keyword evidence="2" id="KW-0547">Nucleotide-binding</keyword>
<evidence type="ECO:0000256" key="2">
    <source>
        <dbReference type="ARBA" id="ARBA00022741"/>
    </source>
</evidence>
<dbReference type="PROSITE" id="PS51706">
    <property type="entry name" value="G_ENGB"/>
    <property type="match status" value="1"/>
</dbReference>
<dbReference type="Proteomes" id="UP000788993">
    <property type="component" value="Unassembled WGS sequence"/>
</dbReference>